<reference evidence="1 2" key="1">
    <citation type="journal article" date="2019" name="Int. J. Syst. Evol. Microbiol.">
        <title>The Global Catalogue of Microorganisms (GCM) 10K type strain sequencing project: providing services to taxonomists for standard genome sequencing and annotation.</title>
        <authorList>
            <consortium name="The Broad Institute Genomics Platform"/>
            <consortium name="The Broad Institute Genome Sequencing Center for Infectious Disease"/>
            <person name="Wu L."/>
            <person name="Ma J."/>
        </authorList>
    </citation>
    <scope>NUCLEOTIDE SEQUENCE [LARGE SCALE GENOMIC DNA]</scope>
    <source>
        <strain evidence="1 2">JCM 16013</strain>
    </source>
</reference>
<evidence type="ECO:0000313" key="2">
    <source>
        <dbReference type="Proteomes" id="UP001499854"/>
    </source>
</evidence>
<dbReference type="RefSeq" id="WP_344655768.1">
    <property type="nucleotide sequence ID" value="NZ_BAAAQM010000004.1"/>
</dbReference>
<protein>
    <submittedName>
        <fullName evidence="1">Uncharacterized protein</fullName>
    </submittedName>
</protein>
<dbReference type="EMBL" id="BAAAQM010000004">
    <property type="protein sequence ID" value="GAA1956489.1"/>
    <property type="molecule type" value="Genomic_DNA"/>
</dbReference>
<organism evidence="1 2">
    <name type="scientific">Catenulispora subtropica</name>
    <dbReference type="NCBI Taxonomy" id="450798"/>
    <lineage>
        <taxon>Bacteria</taxon>
        <taxon>Bacillati</taxon>
        <taxon>Actinomycetota</taxon>
        <taxon>Actinomycetes</taxon>
        <taxon>Catenulisporales</taxon>
        <taxon>Catenulisporaceae</taxon>
        <taxon>Catenulispora</taxon>
    </lineage>
</organism>
<accession>A0ABN2QQA4</accession>
<sequence length="522" mass="60905">MEQVLPTIEYWRRRIEDHPLHTWLVTDEEGVLPEQKLWFALYFTNFIMYFKELNLYHISYRDDRVLDPRREAISAHADEDMTHSRMFMRDLRTLGWDEMLGWRPSELYYWLFLSEVNEQLRRRTTQITKLVIEAEDPEVRFAVVESIEICGNALFRHTNKVANEFKDRTGKELIYWGDFHLARETGNAVDDDAFDGAVLTEEQREAARRRAIRIFELIDEQNSDMLRLAQETISQGGFGYRRGIHAAPPSWVPTVPGPEVFDFNFWPDTDAHPSQRVIQQTWRQCRQALRDSEHMSFFHADTLAEAEAKLRFAVLYSATDTCGTPTVYKYMLPYPIPVNAQQRAINRLSKRFGRRAAMLFVDWQSLRLDEHLDWSVSRTLDFIYLDKATDAHRDTRGIITHHIDITLDPVLRYWTIATLKGLTETYASATGDLAEWVAGETGLDLPYMTLRLRPDAPELEDDPEAEAIEFWRLPVSEETAQQGVALVTGIYEQIVARLDAMVASWDKQDYPEVLRTLEETGR</sequence>
<proteinExistence type="predicted"/>
<evidence type="ECO:0000313" key="1">
    <source>
        <dbReference type="EMBL" id="GAA1956489.1"/>
    </source>
</evidence>
<gene>
    <name evidence="1" type="ORF">GCM10009838_10460</name>
</gene>
<name>A0ABN2QQA4_9ACTN</name>
<dbReference type="Proteomes" id="UP001499854">
    <property type="component" value="Unassembled WGS sequence"/>
</dbReference>
<comment type="caution">
    <text evidence="1">The sequence shown here is derived from an EMBL/GenBank/DDBJ whole genome shotgun (WGS) entry which is preliminary data.</text>
</comment>
<keyword evidence="2" id="KW-1185">Reference proteome</keyword>